<proteinExistence type="predicted"/>
<name>A0A6J4GLS8_9FLAO</name>
<dbReference type="AlphaFoldDB" id="A0A6J4GLS8"/>
<organism evidence="1 2">
    <name type="scientific">Flavobacterium bizetiae</name>
    <dbReference type="NCBI Taxonomy" id="2704140"/>
    <lineage>
        <taxon>Bacteria</taxon>
        <taxon>Pseudomonadati</taxon>
        <taxon>Bacteroidota</taxon>
        <taxon>Flavobacteriia</taxon>
        <taxon>Flavobacteriales</taxon>
        <taxon>Flavobacteriaceae</taxon>
        <taxon>Flavobacterium</taxon>
    </lineage>
</organism>
<evidence type="ECO:0000313" key="1">
    <source>
        <dbReference type="EMBL" id="CAA9200044.1"/>
    </source>
</evidence>
<sequence>MQIKFILSILFIFFSLSIFNMNKSKSSRDTIQNEEKYSNESIQLKTERVEKKRKSLFWKLPHKKIIITDRVITTDRKLIVKTRSIHICSLDACDTRKFRRIKIIKNEIWIFRYNADPEKAIIKRYDSYGKFLSTENWDQKKSFEDY</sequence>
<reference evidence="1 2" key="1">
    <citation type="submission" date="2020-02" db="EMBL/GenBank/DDBJ databases">
        <authorList>
            <person name="Criscuolo A."/>
        </authorList>
    </citation>
    <scope>NUCLEOTIDE SEQUENCE [LARGE SCALE GENOMIC DNA]</scope>
    <source>
        <strain evidence="1">CIP105534</strain>
    </source>
</reference>
<keyword evidence="2" id="KW-1185">Reference proteome</keyword>
<accession>A0A6J4GLS8</accession>
<gene>
    <name evidence="1" type="ORF">FLA105534_02940</name>
</gene>
<dbReference type="EMBL" id="CADCSU010000107">
    <property type="protein sequence ID" value="CAA9200044.1"/>
    <property type="molecule type" value="Genomic_DNA"/>
</dbReference>
<evidence type="ECO:0000313" key="2">
    <source>
        <dbReference type="Proteomes" id="UP000479938"/>
    </source>
</evidence>
<protein>
    <submittedName>
        <fullName evidence="1">Uncharacterized protein</fullName>
    </submittedName>
</protein>
<dbReference type="Proteomes" id="UP000479938">
    <property type="component" value="Unassembled WGS sequence"/>
</dbReference>